<sequence>MTETASFPVVVYDGVCLLCSRWVRFLLEHDREGRYRFASMQSQNGRRLLQTHGLDPDSPLSMLLVEDGHGYTDTTAIARVLRGLPHRRWHWLSVMMLSVPRPIRDVAYRFVARHRYKLFGRSEQCFVPTLEQRSRFIS</sequence>
<dbReference type="OrthoDB" id="9785438at2"/>
<dbReference type="InterPro" id="IPR007263">
    <property type="entry name" value="DCC1-like"/>
</dbReference>
<dbReference type="GO" id="GO:0015035">
    <property type="term" value="F:protein-disulfide reductase activity"/>
    <property type="evidence" value="ECO:0007669"/>
    <property type="project" value="InterPro"/>
</dbReference>
<dbReference type="AlphaFoldDB" id="A0A3S0PHC8"/>
<dbReference type="PANTHER" id="PTHR33639:SF2">
    <property type="entry name" value="DUF393 DOMAIN-CONTAINING PROTEIN"/>
    <property type="match status" value="1"/>
</dbReference>
<reference evidence="1 2" key="1">
    <citation type="submission" date="2018-12" db="EMBL/GenBank/DDBJ databases">
        <title>Dyella dinghuensis sp. nov. DHOA06 and Dyella choica sp. nov. 4M-K27, isolated from forest soil.</title>
        <authorList>
            <person name="Qiu L.-H."/>
            <person name="Gao Z.-H."/>
        </authorList>
    </citation>
    <scope>NUCLEOTIDE SEQUENCE [LARGE SCALE GENOMIC DNA]</scope>
    <source>
        <strain evidence="1 2">4M-K27</strain>
    </source>
</reference>
<protein>
    <submittedName>
        <fullName evidence="1">Thiol-disulfide oxidoreductase DCC family protein</fullName>
    </submittedName>
</protein>
<dbReference type="Proteomes" id="UP000274358">
    <property type="component" value="Unassembled WGS sequence"/>
</dbReference>
<keyword evidence="2" id="KW-1185">Reference proteome</keyword>
<accession>A0A3S0PHC8</accession>
<dbReference type="Pfam" id="PF04134">
    <property type="entry name" value="DCC1-like"/>
    <property type="match status" value="1"/>
</dbReference>
<evidence type="ECO:0000313" key="1">
    <source>
        <dbReference type="EMBL" id="RUL73655.1"/>
    </source>
</evidence>
<gene>
    <name evidence="1" type="ORF">EKH80_15180</name>
</gene>
<proteinExistence type="predicted"/>
<dbReference type="InterPro" id="IPR052927">
    <property type="entry name" value="DCC_oxidoreductase"/>
</dbReference>
<comment type="caution">
    <text evidence="1">The sequence shown here is derived from an EMBL/GenBank/DDBJ whole genome shotgun (WGS) entry which is preliminary data.</text>
</comment>
<name>A0A3S0PHC8_9GAMM</name>
<dbReference type="RefSeq" id="WP_126685618.1">
    <property type="nucleotide sequence ID" value="NZ_RYYV01000011.1"/>
</dbReference>
<organism evidence="1 2">
    <name type="scientific">Dyella choica</name>
    <dbReference type="NCBI Taxonomy" id="1927959"/>
    <lineage>
        <taxon>Bacteria</taxon>
        <taxon>Pseudomonadati</taxon>
        <taxon>Pseudomonadota</taxon>
        <taxon>Gammaproteobacteria</taxon>
        <taxon>Lysobacterales</taxon>
        <taxon>Rhodanobacteraceae</taxon>
        <taxon>Dyella</taxon>
    </lineage>
</organism>
<dbReference type="PANTHER" id="PTHR33639">
    <property type="entry name" value="THIOL-DISULFIDE OXIDOREDUCTASE DCC"/>
    <property type="match status" value="1"/>
</dbReference>
<dbReference type="EMBL" id="RYYV01000011">
    <property type="protein sequence ID" value="RUL73655.1"/>
    <property type="molecule type" value="Genomic_DNA"/>
</dbReference>
<evidence type="ECO:0000313" key="2">
    <source>
        <dbReference type="Proteomes" id="UP000274358"/>
    </source>
</evidence>